<dbReference type="PROSITE" id="PS50102">
    <property type="entry name" value="RRM"/>
    <property type="match status" value="1"/>
</dbReference>
<dbReference type="OrthoDB" id="1749483at2759"/>
<gene>
    <name evidence="3" type="ORF">J1N35_039280</name>
</gene>
<dbReference type="InterPro" id="IPR035979">
    <property type="entry name" value="RBD_domain_sf"/>
</dbReference>
<organism evidence="3 4">
    <name type="scientific">Gossypium stocksii</name>
    <dbReference type="NCBI Taxonomy" id="47602"/>
    <lineage>
        <taxon>Eukaryota</taxon>
        <taxon>Viridiplantae</taxon>
        <taxon>Streptophyta</taxon>
        <taxon>Embryophyta</taxon>
        <taxon>Tracheophyta</taxon>
        <taxon>Spermatophyta</taxon>
        <taxon>Magnoliopsida</taxon>
        <taxon>eudicotyledons</taxon>
        <taxon>Gunneridae</taxon>
        <taxon>Pentapetalae</taxon>
        <taxon>rosids</taxon>
        <taxon>malvids</taxon>
        <taxon>Malvales</taxon>
        <taxon>Malvaceae</taxon>
        <taxon>Malvoideae</taxon>
        <taxon>Gossypium</taxon>
    </lineage>
</organism>
<feature type="domain" description="RRM" evidence="2">
    <location>
        <begin position="7"/>
        <end position="93"/>
    </location>
</feature>
<evidence type="ECO:0000256" key="1">
    <source>
        <dbReference type="PROSITE-ProRule" id="PRU00176"/>
    </source>
</evidence>
<dbReference type="InterPro" id="IPR000504">
    <property type="entry name" value="RRM_dom"/>
</dbReference>
<comment type="caution">
    <text evidence="3">The sequence shown here is derived from an EMBL/GenBank/DDBJ whole genome shotgun (WGS) entry which is preliminary data.</text>
</comment>
<dbReference type="InterPro" id="IPR012677">
    <property type="entry name" value="Nucleotide-bd_a/b_plait_sf"/>
</dbReference>
<dbReference type="CDD" id="cd00590">
    <property type="entry name" value="RRM_SF"/>
    <property type="match status" value="1"/>
</dbReference>
<accession>A0A9D3ZMK1</accession>
<dbReference type="Proteomes" id="UP000828251">
    <property type="component" value="Unassembled WGS sequence"/>
</dbReference>
<evidence type="ECO:0000313" key="4">
    <source>
        <dbReference type="Proteomes" id="UP000828251"/>
    </source>
</evidence>
<evidence type="ECO:0000313" key="3">
    <source>
        <dbReference type="EMBL" id="KAH1048496.1"/>
    </source>
</evidence>
<sequence length="233" mass="27006">MENGNVVTVFVYNIPTSMHWKGLWALFGYHGEVVDAFIPTKMCRNGKRFGFVRFSNERDVQREQEQSVDLVQEDKSEERFENDARSEVKIEKRIVQGHVEGELLWNLQKYMVCESILRVAWIEVSGVPLHCWNYETFKQVVGLWGNLVLVGENLTKVHNFEKIELLVSISQSNVVDELVSLEVGDDLFLVRVTKRGLTEMKDDNLNFKARWKKIEEDSILETGSVSRTRPDIP</sequence>
<dbReference type="EMBL" id="JAIQCV010000011">
    <property type="protein sequence ID" value="KAH1048496.1"/>
    <property type="molecule type" value="Genomic_DNA"/>
</dbReference>
<dbReference type="Pfam" id="PF00076">
    <property type="entry name" value="RRM_1"/>
    <property type="match status" value="1"/>
</dbReference>
<reference evidence="3 4" key="1">
    <citation type="journal article" date="2021" name="Plant Biotechnol. J.">
        <title>Multi-omics assisted identification of the key and species-specific regulatory components of drought-tolerant mechanisms in Gossypium stocksii.</title>
        <authorList>
            <person name="Yu D."/>
            <person name="Ke L."/>
            <person name="Zhang D."/>
            <person name="Wu Y."/>
            <person name="Sun Y."/>
            <person name="Mei J."/>
            <person name="Sun J."/>
            <person name="Sun Y."/>
        </authorList>
    </citation>
    <scope>NUCLEOTIDE SEQUENCE [LARGE SCALE GENOMIC DNA]</scope>
    <source>
        <strain evidence="4">cv. E1</strain>
        <tissue evidence="3">Leaf</tissue>
    </source>
</reference>
<protein>
    <recommendedName>
        <fullName evidence="2">RRM domain-containing protein</fullName>
    </recommendedName>
</protein>
<dbReference type="SMART" id="SM00360">
    <property type="entry name" value="RRM"/>
    <property type="match status" value="1"/>
</dbReference>
<keyword evidence="1" id="KW-0694">RNA-binding</keyword>
<proteinExistence type="predicted"/>
<dbReference type="AlphaFoldDB" id="A0A9D3ZMK1"/>
<dbReference type="Gene3D" id="3.30.70.330">
    <property type="match status" value="1"/>
</dbReference>
<dbReference type="GO" id="GO:0003723">
    <property type="term" value="F:RNA binding"/>
    <property type="evidence" value="ECO:0007669"/>
    <property type="project" value="UniProtKB-UniRule"/>
</dbReference>
<name>A0A9D3ZMK1_9ROSI</name>
<dbReference type="SUPFAM" id="SSF54928">
    <property type="entry name" value="RNA-binding domain, RBD"/>
    <property type="match status" value="1"/>
</dbReference>
<keyword evidence="4" id="KW-1185">Reference proteome</keyword>
<evidence type="ECO:0000259" key="2">
    <source>
        <dbReference type="PROSITE" id="PS50102"/>
    </source>
</evidence>